<dbReference type="InterPro" id="IPR027884">
    <property type="entry name" value="DUF4614"/>
</dbReference>
<organism evidence="2 3">
    <name type="scientific">Paragonimus westermani</name>
    <dbReference type="NCBI Taxonomy" id="34504"/>
    <lineage>
        <taxon>Eukaryota</taxon>
        <taxon>Metazoa</taxon>
        <taxon>Spiralia</taxon>
        <taxon>Lophotrochozoa</taxon>
        <taxon>Platyhelminthes</taxon>
        <taxon>Trematoda</taxon>
        <taxon>Digenea</taxon>
        <taxon>Plagiorchiida</taxon>
        <taxon>Troglotremata</taxon>
        <taxon>Troglotrematidae</taxon>
        <taxon>Paragonimus</taxon>
    </lineage>
</organism>
<proteinExistence type="predicted"/>
<protein>
    <recommendedName>
        <fullName evidence="1">DUF4614 domain-containing protein</fullName>
    </recommendedName>
</protein>
<dbReference type="Pfam" id="PF15391">
    <property type="entry name" value="DUF4614"/>
    <property type="match status" value="1"/>
</dbReference>
<evidence type="ECO:0000259" key="1">
    <source>
        <dbReference type="Pfam" id="PF15391"/>
    </source>
</evidence>
<reference evidence="2 3" key="1">
    <citation type="journal article" date="2019" name="Gigascience">
        <title>Whole-genome sequence of the oriental lung fluke Paragonimus westermani.</title>
        <authorList>
            <person name="Oey H."/>
            <person name="Zakrzewski M."/>
            <person name="Narain K."/>
            <person name="Devi K.R."/>
            <person name="Agatsuma T."/>
            <person name="Nawaratna S."/>
            <person name="Gobert G.N."/>
            <person name="Jones M.K."/>
            <person name="Ragan M.A."/>
            <person name="McManus D.P."/>
            <person name="Krause L."/>
        </authorList>
    </citation>
    <scope>NUCLEOTIDE SEQUENCE [LARGE SCALE GENOMIC DNA]</scope>
    <source>
        <strain evidence="2 3">IND2009</strain>
    </source>
</reference>
<comment type="caution">
    <text evidence="2">The sequence shown here is derived from an EMBL/GenBank/DDBJ whole genome shotgun (WGS) entry which is preliminary data.</text>
</comment>
<feature type="non-terminal residue" evidence="2">
    <location>
        <position position="1"/>
    </location>
</feature>
<accession>A0A5J4NBD6</accession>
<gene>
    <name evidence="2" type="ORF">DEA37_0006253</name>
</gene>
<dbReference type="EMBL" id="QNGE01004413">
    <property type="protein sequence ID" value="KAA3672916.1"/>
    <property type="molecule type" value="Genomic_DNA"/>
</dbReference>
<evidence type="ECO:0000313" key="2">
    <source>
        <dbReference type="EMBL" id="KAA3672916.1"/>
    </source>
</evidence>
<sequence length="147" mass="16264">RACSFNSSSAQIKVKRRSVGVQTSWTDGPCIKPLTSALCFAPFTSSCSPYATHTVDVPTFLACETFQPRPIANLVVDDKAIDTFTGLNPCLRALDNMVRQQVQITREFLSTQQQLHQTLCAAISQCITTEYPTWGNTVRLLKASHPR</sequence>
<name>A0A5J4NBD6_9TREM</name>
<keyword evidence="3" id="KW-1185">Reference proteome</keyword>
<dbReference type="AlphaFoldDB" id="A0A5J4NBD6"/>
<feature type="domain" description="DUF4614" evidence="1">
    <location>
        <begin position="61"/>
        <end position="124"/>
    </location>
</feature>
<evidence type="ECO:0000313" key="3">
    <source>
        <dbReference type="Proteomes" id="UP000324629"/>
    </source>
</evidence>
<dbReference type="Proteomes" id="UP000324629">
    <property type="component" value="Unassembled WGS sequence"/>
</dbReference>